<gene>
    <name evidence="1" type="ORF">AWRI4619_LOCUS8950</name>
</gene>
<evidence type="ECO:0000313" key="1">
    <source>
        <dbReference type="EMBL" id="CAD0095726.1"/>
    </source>
</evidence>
<dbReference type="EMBL" id="CAIJEN010000016">
    <property type="protein sequence ID" value="CAD0095726.1"/>
    <property type="molecule type" value="Genomic_DNA"/>
</dbReference>
<sequence length="66" mass="7235">MAPKRSNQPGAISQMYTSLASPDNRSVVTAVAFFAKEEHKLQKGNGSLRDARGETGILWLMLSKQD</sequence>
<name>A0A9N8JYR0_9PEZI</name>
<proteinExistence type="predicted"/>
<organism evidence="1 2">
    <name type="scientific">Aureobasidium vineae</name>
    <dbReference type="NCBI Taxonomy" id="2773715"/>
    <lineage>
        <taxon>Eukaryota</taxon>
        <taxon>Fungi</taxon>
        <taxon>Dikarya</taxon>
        <taxon>Ascomycota</taxon>
        <taxon>Pezizomycotina</taxon>
        <taxon>Dothideomycetes</taxon>
        <taxon>Dothideomycetidae</taxon>
        <taxon>Dothideales</taxon>
        <taxon>Saccotheciaceae</taxon>
        <taxon>Aureobasidium</taxon>
    </lineage>
</organism>
<protein>
    <submittedName>
        <fullName evidence="1">Uncharacterized protein</fullName>
    </submittedName>
</protein>
<dbReference type="Proteomes" id="UP000716446">
    <property type="component" value="Unassembled WGS sequence"/>
</dbReference>
<reference evidence="1" key="1">
    <citation type="submission" date="2020-06" db="EMBL/GenBank/DDBJ databases">
        <authorList>
            <person name="Onetto C."/>
        </authorList>
    </citation>
    <scope>NUCLEOTIDE SEQUENCE</scope>
</reference>
<comment type="caution">
    <text evidence="1">The sequence shown here is derived from an EMBL/GenBank/DDBJ whole genome shotgun (WGS) entry which is preliminary data.</text>
</comment>
<keyword evidence="2" id="KW-1185">Reference proteome</keyword>
<evidence type="ECO:0000313" key="2">
    <source>
        <dbReference type="Proteomes" id="UP000716446"/>
    </source>
</evidence>
<accession>A0A9N8JYR0</accession>
<dbReference type="AlphaFoldDB" id="A0A9N8JYR0"/>